<dbReference type="EC" id="2.3.1.286" evidence="1"/>
<feature type="active site" description="Proton acceptor" evidence="4">
    <location>
        <position position="132"/>
    </location>
</feature>
<protein>
    <recommendedName>
        <fullName evidence="1">protein acetyllysine N-acetyltransferase</fullName>
        <ecNumber evidence="1">2.3.1.286</ecNumber>
    </recommendedName>
</protein>
<dbReference type="InterPro" id="IPR026590">
    <property type="entry name" value="Ssirtuin_cat_dom"/>
</dbReference>
<keyword evidence="7" id="KW-1185">Reference proteome</keyword>
<dbReference type="InterPro" id="IPR050134">
    <property type="entry name" value="NAD-dep_sirtuin_deacylases"/>
</dbReference>
<dbReference type="EMBL" id="JAJIRN010000001">
    <property type="protein sequence ID" value="MCV2366972.1"/>
    <property type="molecule type" value="Genomic_DNA"/>
</dbReference>
<feature type="binding site" evidence="4">
    <location>
        <position position="172"/>
    </location>
    <ligand>
        <name>Zn(2+)</name>
        <dbReference type="ChEBI" id="CHEBI:29105"/>
    </ligand>
</feature>
<evidence type="ECO:0000256" key="2">
    <source>
        <dbReference type="ARBA" id="ARBA00022679"/>
    </source>
</evidence>
<dbReference type="RefSeq" id="WP_263569582.1">
    <property type="nucleotide sequence ID" value="NZ_JAJIRN010000001.1"/>
</dbReference>
<dbReference type="InterPro" id="IPR026591">
    <property type="entry name" value="Sirtuin_cat_small_dom_sf"/>
</dbReference>
<keyword evidence="4" id="KW-0479">Metal-binding</keyword>
<accession>A0ABT2Y9I8</accession>
<feature type="domain" description="Deacetylase sirtuin-type" evidence="5">
    <location>
        <begin position="1"/>
        <end position="281"/>
    </location>
</feature>
<dbReference type="InterPro" id="IPR029035">
    <property type="entry name" value="DHS-like_NAD/FAD-binding_dom"/>
</dbReference>
<evidence type="ECO:0000256" key="1">
    <source>
        <dbReference type="ARBA" id="ARBA00012928"/>
    </source>
</evidence>
<gene>
    <name evidence="6" type="ORF">LNV07_02535</name>
</gene>
<dbReference type="PANTHER" id="PTHR11085">
    <property type="entry name" value="NAD-DEPENDENT PROTEIN DEACYLASE SIRTUIN-5, MITOCHONDRIAL-RELATED"/>
    <property type="match status" value="1"/>
</dbReference>
<feature type="binding site" evidence="4">
    <location>
        <position position="175"/>
    </location>
    <ligand>
        <name>Zn(2+)</name>
        <dbReference type="ChEBI" id="CHEBI:29105"/>
    </ligand>
</feature>
<feature type="binding site" evidence="4">
    <location>
        <position position="145"/>
    </location>
    <ligand>
        <name>Zn(2+)</name>
        <dbReference type="ChEBI" id="CHEBI:29105"/>
    </ligand>
</feature>
<dbReference type="Gene3D" id="3.30.1600.10">
    <property type="entry name" value="SIR2/SIRT2 'Small Domain"/>
    <property type="match status" value="1"/>
</dbReference>
<reference evidence="6 7" key="1">
    <citation type="submission" date="2021-11" db="EMBL/GenBank/DDBJ databases">
        <authorList>
            <person name="Liang Q."/>
            <person name="Mou H."/>
            <person name="Liu Z."/>
        </authorList>
    </citation>
    <scope>NUCLEOTIDE SEQUENCE [LARGE SCALE GENOMIC DNA]</scope>
    <source>
        <strain evidence="6 7">CHU3</strain>
    </source>
</reference>
<name>A0ABT2Y9I8_9BURK</name>
<organism evidence="6 7">
    <name type="scientific">Roseateles oligotrophus</name>
    <dbReference type="NCBI Taxonomy" id="1769250"/>
    <lineage>
        <taxon>Bacteria</taxon>
        <taxon>Pseudomonadati</taxon>
        <taxon>Pseudomonadota</taxon>
        <taxon>Betaproteobacteria</taxon>
        <taxon>Burkholderiales</taxon>
        <taxon>Sphaerotilaceae</taxon>
        <taxon>Roseateles</taxon>
    </lineage>
</organism>
<feature type="binding site" evidence="4">
    <location>
        <position position="140"/>
    </location>
    <ligand>
        <name>Zn(2+)</name>
        <dbReference type="ChEBI" id="CHEBI:29105"/>
    </ligand>
</feature>
<evidence type="ECO:0000313" key="6">
    <source>
        <dbReference type="EMBL" id="MCV2366972.1"/>
    </source>
</evidence>
<dbReference type="PANTHER" id="PTHR11085:SF10">
    <property type="entry name" value="NAD-DEPENDENT PROTEIN DEACYLASE SIRTUIN-5, MITOCHONDRIAL-RELATED"/>
    <property type="match status" value="1"/>
</dbReference>
<evidence type="ECO:0000313" key="7">
    <source>
        <dbReference type="Proteomes" id="UP001209701"/>
    </source>
</evidence>
<sequence>MGIHTALEQAAELIEQADALIIAAGAGIGIDSGLPDFRGKDGFWRAYPALRQAGLDFQSIASPASFRTEPELAWGFYGHRLALYRRTIPHAGFALLKSWGEQMLQGYTVFTSNVDGQFQKAGFAPESVHECHGSIHHLQCLQPCCAQIWAADDFHPEVDEARCRLLSEPPTCPKCGGLARPNILMFGDWGWLEQRTTDQAARQDTWLAGLGSASRPLVIELGAGTAIPSVRHFSHQVIHDMGGRLIRINPAEAAVPTGLDVSLPSGALAGLEGIAELLGTP</sequence>
<proteinExistence type="predicted"/>
<evidence type="ECO:0000256" key="3">
    <source>
        <dbReference type="ARBA" id="ARBA00023027"/>
    </source>
</evidence>
<evidence type="ECO:0000259" key="5">
    <source>
        <dbReference type="PROSITE" id="PS50305"/>
    </source>
</evidence>
<comment type="caution">
    <text evidence="6">The sequence shown here is derived from an EMBL/GenBank/DDBJ whole genome shotgun (WGS) entry which is preliminary data.</text>
</comment>
<keyword evidence="3" id="KW-0520">NAD</keyword>
<keyword evidence="2" id="KW-0808">Transferase</keyword>
<evidence type="ECO:0000256" key="4">
    <source>
        <dbReference type="PROSITE-ProRule" id="PRU00236"/>
    </source>
</evidence>
<dbReference type="SUPFAM" id="SSF52467">
    <property type="entry name" value="DHS-like NAD/FAD-binding domain"/>
    <property type="match status" value="1"/>
</dbReference>
<dbReference type="Proteomes" id="UP001209701">
    <property type="component" value="Unassembled WGS sequence"/>
</dbReference>
<keyword evidence="4" id="KW-0862">Zinc</keyword>
<dbReference type="Gene3D" id="3.40.50.1220">
    <property type="entry name" value="TPP-binding domain"/>
    <property type="match status" value="1"/>
</dbReference>
<dbReference type="InterPro" id="IPR003000">
    <property type="entry name" value="Sirtuin"/>
</dbReference>
<dbReference type="PROSITE" id="PS50305">
    <property type="entry name" value="SIRTUIN"/>
    <property type="match status" value="1"/>
</dbReference>
<dbReference type="Pfam" id="PF02146">
    <property type="entry name" value="SIR2"/>
    <property type="match status" value="1"/>
</dbReference>